<comment type="caution">
    <text evidence="1">The sequence shown here is derived from an EMBL/GenBank/DDBJ whole genome shotgun (WGS) entry which is preliminary data.</text>
</comment>
<organism evidence="1 2">
    <name type="scientific">Streptomyces katsurahamanus</name>
    <dbReference type="NCBI Taxonomy" id="2577098"/>
    <lineage>
        <taxon>Bacteria</taxon>
        <taxon>Bacillati</taxon>
        <taxon>Actinomycetota</taxon>
        <taxon>Actinomycetes</taxon>
        <taxon>Kitasatosporales</taxon>
        <taxon>Streptomycetaceae</taxon>
        <taxon>Streptomyces</taxon>
    </lineage>
</organism>
<reference evidence="1 2" key="1">
    <citation type="submission" date="2019-06" db="EMBL/GenBank/DDBJ databases">
        <title>Comparative genomics and metabolomics analyses of clavulanic acid producing Streptomyces species provides insight into specialized metabolism and evolution of beta-lactam biosynthetic gene clusters.</title>
        <authorList>
            <person name="Moore M.A."/>
            <person name="Cruz-Morales P."/>
            <person name="Barona Gomez F."/>
            <person name="Kapil T."/>
        </authorList>
    </citation>
    <scope>NUCLEOTIDE SEQUENCE [LARGE SCALE GENOMIC DNA]</scope>
    <source>
        <strain evidence="1 2">T-272</strain>
    </source>
</reference>
<accession>A0ABW9NXN4</accession>
<dbReference type="Proteomes" id="UP000460558">
    <property type="component" value="Unassembled WGS sequence"/>
</dbReference>
<evidence type="ECO:0000313" key="2">
    <source>
        <dbReference type="Proteomes" id="UP000460558"/>
    </source>
</evidence>
<evidence type="ECO:0000313" key="1">
    <source>
        <dbReference type="EMBL" id="MQS38008.1"/>
    </source>
</evidence>
<dbReference type="EMBL" id="VDEQ01000230">
    <property type="protein sequence ID" value="MQS38008.1"/>
    <property type="molecule type" value="Genomic_DNA"/>
</dbReference>
<gene>
    <name evidence="1" type="ORF">FFZ77_21010</name>
</gene>
<dbReference type="RefSeq" id="WP_153485160.1">
    <property type="nucleotide sequence ID" value="NZ_VDEQ01000230.1"/>
</dbReference>
<keyword evidence="2" id="KW-1185">Reference proteome</keyword>
<protein>
    <submittedName>
        <fullName evidence="1">Uncharacterized protein</fullName>
    </submittedName>
</protein>
<name>A0ABW9NXN4_9ACTN</name>
<sequence>MGTQWAYRLETDLYTASAAQMRTEFRPGPSALTEAFARGIDKEAVSRAYDEVCAKAQEVCGHSPHLKPLITGE</sequence>
<proteinExistence type="predicted"/>